<evidence type="ECO:0000256" key="8">
    <source>
        <dbReference type="SAM" id="MobiDB-lite"/>
    </source>
</evidence>
<evidence type="ECO:0000256" key="2">
    <source>
        <dbReference type="ARBA" id="ARBA00010231"/>
    </source>
</evidence>
<dbReference type="NCBIfam" id="TIGR01132">
    <property type="entry name" value="pgm"/>
    <property type="match status" value="1"/>
</dbReference>
<dbReference type="CDD" id="cd05801">
    <property type="entry name" value="PGM_like3"/>
    <property type="match status" value="1"/>
</dbReference>
<feature type="domain" description="Alpha-D-phosphohexomutase alpha/beta/alpha" evidence="12">
    <location>
        <begin position="321"/>
        <end position="441"/>
    </location>
</feature>
<evidence type="ECO:0000256" key="1">
    <source>
        <dbReference type="ARBA" id="ARBA00001946"/>
    </source>
</evidence>
<dbReference type="EMBL" id="JBHMAX010000019">
    <property type="protein sequence ID" value="MFB9732517.1"/>
    <property type="molecule type" value="Genomic_DNA"/>
</dbReference>
<feature type="domain" description="Alpha-D-phosphohexomutase C-terminal" evidence="9">
    <location>
        <begin position="496"/>
        <end position="540"/>
    </location>
</feature>
<keyword evidence="6 13" id="KW-0413">Isomerase</keyword>
<dbReference type="Gene3D" id="3.40.120.10">
    <property type="entry name" value="Alpha-D-Glucose-1,6-Bisphosphate, subunit A, domain 3"/>
    <property type="match status" value="3"/>
</dbReference>
<gene>
    <name evidence="13" type="primary">pgm</name>
    <name evidence="13" type="ORF">ACFFN0_10735</name>
</gene>
<evidence type="ECO:0000259" key="9">
    <source>
        <dbReference type="Pfam" id="PF00408"/>
    </source>
</evidence>
<dbReference type="InterPro" id="IPR005852">
    <property type="entry name" value="PGM_a-D-Glc-sp"/>
</dbReference>
<dbReference type="PROSITE" id="PS00710">
    <property type="entry name" value="PGM_PMM"/>
    <property type="match status" value="1"/>
</dbReference>
<dbReference type="Proteomes" id="UP001589613">
    <property type="component" value="Unassembled WGS sequence"/>
</dbReference>
<dbReference type="Gene3D" id="3.30.310.50">
    <property type="entry name" value="Alpha-D-phosphohexomutase, C-terminal domain"/>
    <property type="match status" value="1"/>
</dbReference>
<dbReference type="RefSeq" id="WP_141338972.1">
    <property type="nucleotide sequence ID" value="NZ_JBHMAX010000019.1"/>
</dbReference>
<keyword evidence="5 7" id="KW-0460">Magnesium</keyword>
<dbReference type="Pfam" id="PF02879">
    <property type="entry name" value="PGM_PMM_II"/>
    <property type="match status" value="1"/>
</dbReference>
<evidence type="ECO:0000313" key="14">
    <source>
        <dbReference type="Proteomes" id="UP001589613"/>
    </source>
</evidence>
<sequence length="550" mass="58209">MARHERAGQPARPEDLVDVASLVTAYYTRVPDPEDVDQQVAFGTSGHRGSALDTAFNEAHILATTQAICEYRRQQGTTGPLFLGRDTHALSEPAWASALEVLVANDVTVLVDATDRYTPTPAVSRAILAHNREGSGGSDADGIVVTPSHNPPRDGGFKYNPPHGGPADTDATGWIADRANALLRAGLDGVRRVPFARARGSAGSYDFLGEYVRALPRVLDLDAVREAGVRIGADPLGGAAVDYWGAIAEEHRLDLTVVNPLVDPTWRFMTLDWDGKIRMDCSSADAMASLIAARDRYDIATGNDADADRHGIVTPDGGLMNPNHYLAVAIDHLFGGARPDWPQDAAIGKTLVSSSMIDRVATSLGRRLVEVPVGFKWFVPGLLDGSVAFGGEESAGASFLCRDGSTWSTDKDGIILALLGSEIIARTGRTPSQRYAELVEQLGGGAEIAYARIDAPADREAKARLKALSPSDVSADAVAGEPITAVLTEAPGNGAAVGGLKVTTENAWFAARPSGTEDVYKIYAESFRGPEHLAQVQADAQEVVDAALKG</sequence>
<keyword evidence="14" id="KW-1185">Reference proteome</keyword>
<reference evidence="13 14" key="1">
    <citation type="submission" date="2024-09" db="EMBL/GenBank/DDBJ databases">
        <authorList>
            <person name="Sun Q."/>
            <person name="Mori K."/>
        </authorList>
    </citation>
    <scope>NUCLEOTIDE SEQUENCE [LARGE SCALE GENOMIC DNA]</scope>
    <source>
        <strain evidence="13 14">JCM 12763</strain>
    </source>
</reference>
<evidence type="ECO:0000259" key="10">
    <source>
        <dbReference type="Pfam" id="PF02878"/>
    </source>
</evidence>
<dbReference type="Pfam" id="PF02878">
    <property type="entry name" value="PGM_PMM_I"/>
    <property type="match status" value="1"/>
</dbReference>
<dbReference type="InterPro" id="IPR005845">
    <property type="entry name" value="A-D-PHexomutase_a/b/a-II"/>
</dbReference>
<dbReference type="InterPro" id="IPR016066">
    <property type="entry name" value="A-D-PHexomutase_CS"/>
</dbReference>
<dbReference type="SUPFAM" id="SSF53738">
    <property type="entry name" value="Phosphoglucomutase, first 3 domains"/>
    <property type="match status" value="3"/>
</dbReference>
<feature type="domain" description="Alpha-D-phosphohexomutase alpha/beta/alpha" evidence="10">
    <location>
        <begin position="41"/>
        <end position="180"/>
    </location>
</feature>
<comment type="caution">
    <text evidence="13">The sequence shown here is derived from an EMBL/GenBank/DDBJ whole genome shotgun (WGS) entry which is preliminary data.</text>
</comment>
<dbReference type="PANTHER" id="PTHR45745:SF1">
    <property type="entry name" value="PHOSPHOGLUCOMUTASE 2B-RELATED"/>
    <property type="match status" value="1"/>
</dbReference>
<dbReference type="PANTHER" id="PTHR45745">
    <property type="entry name" value="PHOSPHOMANNOMUTASE 45A"/>
    <property type="match status" value="1"/>
</dbReference>
<evidence type="ECO:0000313" key="13">
    <source>
        <dbReference type="EMBL" id="MFB9732517.1"/>
    </source>
</evidence>
<evidence type="ECO:0000256" key="3">
    <source>
        <dbReference type="ARBA" id="ARBA00022553"/>
    </source>
</evidence>
<dbReference type="InterPro" id="IPR005846">
    <property type="entry name" value="A-D-PHexomutase_a/b/a-III"/>
</dbReference>
<evidence type="ECO:0000259" key="12">
    <source>
        <dbReference type="Pfam" id="PF02880"/>
    </source>
</evidence>
<dbReference type="Pfam" id="PF00408">
    <property type="entry name" value="PGM_PMM_IV"/>
    <property type="match status" value="1"/>
</dbReference>
<dbReference type="SUPFAM" id="SSF55957">
    <property type="entry name" value="Phosphoglucomutase, C-terminal domain"/>
    <property type="match status" value="1"/>
</dbReference>
<feature type="domain" description="Alpha-D-phosphohexomutase alpha/beta/alpha" evidence="11">
    <location>
        <begin position="210"/>
        <end position="317"/>
    </location>
</feature>
<keyword evidence="4 7" id="KW-0479">Metal-binding</keyword>
<dbReference type="InterPro" id="IPR005844">
    <property type="entry name" value="A-D-PHexomutase_a/b/a-I"/>
</dbReference>
<evidence type="ECO:0000256" key="6">
    <source>
        <dbReference type="ARBA" id="ARBA00023235"/>
    </source>
</evidence>
<dbReference type="InterPro" id="IPR005843">
    <property type="entry name" value="A-D-PHexomutase_C"/>
</dbReference>
<keyword evidence="3" id="KW-0597">Phosphoprotein</keyword>
<dbReference type="InterPro" id="IPR036900">
    <property type="entry name" value="A-D-PHexomutase_C_sf"/>
</dbReference>
<feature type="region of interest" description="Disordered" evidence="8">
    <location>
        <begin position="133"/>
        <end position="155"/>
    </location>
</feature>
<organism evidence="13 14">
    <name type="scientific">Ornithinimicrobium kibberense</name>
    <dbReference type="NCBI Taxonomy" id="282060"/>
    <lineage>
        <taxon>Bacteria</taxon>
        <taxon>Bacillati</taxon>
        <taxon>Actinomycetota</taxon>
        <taxon>Actinomycetes</taxon>
        <taxon>Micrococcales</taxon>
        <taxon>Ornithinimicrobiaceae</taxon>
        <taxon>Ornithinimicrobium</taxon>
    </lineage>
</organism>
<evidence type="ECO:0000256" key="4">
    <source>
        <dbReference type="ARBA" id="ARBA00022723"/>
    </source>
</evidence>
<evidence type="ECO:0000259" key="11">
    <source>
        <dbReference type="Pfam" id="PF02879"/>
    </source>
</evidence>
<name>A0ABV5V3Z6_9MICO</name>
<proteinExistence type="inferred from homology"/>
<evidence type="ECO:0000256" key="5">
    <source>
        <dbReference type="ARBA" id="ARBA00022842"/>
    </source>
</evidence>
<comment type="similarity">
    <text evidence="2 7">Belongs to the phosphohexose mutase family.</text>
</comment>
<comment type="cofactor">
    <cofactor evidence="1">
        <name>Mg(2+)</name>
        <dbReference type="ChEBI" id="CHEBI:18420"/>
    </cofactor>
</comment>
<dbReference type="Pfam" id="PF02880">
    <property type="entry name" value="PGM_PMM_III"/>
    <property type="match status" value="1"/>
</dbReference>
<dbReference type="GO" id="GO:0004614">
    <property type="term" value="F:phosphoglucomutase activity"/>
    <property type="evidence" value="ECO:0007669"/>
    <property type="project" value="UniProtKB-EC"/>
</dbReference>
<protein>
    <submittedName>
        <fullName evidence="13">Phosphoglucomutase (Alpha-D-glucose-1,6-bisphosphate-dependent)</fullName>
        <ecNumber evidence="13">5.4.2.2</ecNumber>
    </submittedName>
</protein>
<dbReference type="InterPro" id="IPR016055">
    <property type="entry name" value="A-D-PHexomutase_a/b/a-I/II/III"/>
</dbReference>
<dbReference type="EC" id="5.4.2.2" evidence="13"/>
<accession>A0ABV5V3Z6</accession>
<evidence type="ECO:0000256" key="7">
    <source>
        <dbReference type="RuleBase" id="RU004326"/>
    </source>
</evidence>